<comment type="caution">
    <text evidence="1">The sequence shown here is derived from an EMBL/GenBank/DDBJ whole genome shotgun (WGS) entry which is preliminary data.</text>
</comment>
<reference evidence="1 2" key="1">
    <citation type="submission" date="2020-04" db="EMBL/GenBank/DDBJ databases">
        <authorList>
            <person name="Wallbank WR R."/>
            <person name="Pardo Diaz C."/>
            <person name="Kozak K."/>
            <person name="Martin S."/>
            <person name="Jiggins C."/>
            <person name="Moest M."/>
            <person name="Warren A I."/>
            <person name="Byers J.R.P. K."/>
            <person name="Montejo-Kovacevich G."/>
            <person name="Yen C E."/>
        </authorList>
    </citation>
    <scope>NUCLEOTIDE SEQUENCE [LARGE SCALE GENOMIC DNA]</scope>
</reference>
<dbReference type="EMBL" id="CADEBD010000491">
    <property type="protein sequence ID" value="CAB3256546.1"/>
    <property type="molecule type" value="Genomic_DNA"/>
</dbReference>
<dbReference type="AlphaFoldDB" id="A0A8S1BA74"/>
<dbReference type="Proteomes" id="UP000494256">
    <property type="component" value="Unassembled WGS sequence"/>
</dbReference>
<dbReference type="OrthoDB" id="8184571at2759"/>
<accession>A0A8S1BA74</accession>
<evidence type="ECO:0000313" key="1">
    <source>
        <dbReference type="EMBL" id="CAB3256546.1"/>
    </source>
</evidence>
<gene>
    <name evidence="1" type="ORF">APLA_LOCUS15608</name>
</gene>
<evidence type="ECO:0000313" key="2">
    <source>
        <dbReference type="Proteomes" id="UP000494256"/>
    </source>
</evidence>
<name>A0A8S1BA74_ARCPL</name>
<protein>
    <submittedName>
        <fullName evidence="1">Uncharacterized protein</fullName>
    </submittedName>
</protein>
<organism evidence="1 2">
    <name type="scientific">Arctia plantaginis</name>
    <name type="common">Wood tiger moth</name>
    <name type="synonym">Phalaena plantaginis</name>
    <dbReference type="NCBI Taxonomy" id="874455"/>
    <lineage>
        <taxon>Eukaryota</taxon>
        <taxon>Metazoa</taxon>
        <taxon>Ecdysozoa</taxon>
        <taxon>Arthropoda</taxon>
        <taxon>Hexapoda</taxon>
        <taxon>Insecta</taxon>
        <taxon>Pterygota</taxon>
        <taxon>Neoptera</taxon>
        <taxon>Endopterygota</taxon>
        <taxon>Lepidoptera</taxon>
        <taxon>Glossata</taxon>
        <taxon>Ditrysia</taxon>
        <taxon>Noctuoidea</taxon>
        <taxon>Erebidae</taxon>
        <taxon>Arctiinae</taxon>
        <taxon>Arctia</taxon>
    </lineage>
</organism>
<proteinExistence type="predicted"/>
<sequence length="94" mass="10071">MVRVVKLAGPLSPGGAIDRQGGSGAAVDSERFGALRLIPSHHDHSWRPLSGATLATMRGDRAGARLPTLKITITKSSLKRNRPRNIGLFFDEAL</sequence>